<proteinExistence type="inferred from homology"/>
<comment type="subcellular location">
    <subcellularLocation>
        <location evidence="10">Cell membrane</location>
        <topology evidence="10">Single-pass type II membrane protein</topology>
    </subcellularLocation>
    <subcellularLocation>
        <location evidence="1">Membrane</location>
    </subcellularLocation>
</comment>
<keyword evidence="4 10" id="KW-0479">Metal-binding</keyword>
<evidence type="ECO:0000256" key="10">
    <source>
        <dbReference type="HAMAP-Rule" id="MF_01959"/>
    </source>
</evidence>
<comment type="function">
    <text evidence="10">Heme chaperone required for the biogenesis of c-type cytochromes. Transiently binds heme delivered by CcmC and transfers the heme to apo-cytochromes in a process facilitated by CcmF and CcmH.</text>
</comment>
<keyword evidence="2 10" id="KW-0349">Heme</keyword>
<evidence type="ECO:0000256" key="8">
    <source>
        <dbReference type="ARBA" id="ARBA00023004"/>
    </source>
</evidence>
<dbReference type="InterPro" id="IPR004329">
    <property type="entry name" value="CcmE"/>
</dbReference>
<dbReference type="Pfam" id="PF03100">
    <property type="entry name" value="CcmE"/>
    <property type="match status" value="1"/>
</dbReference>
<dbReference type="GO" id="GO:0017003">
    <property type="term" value="P:protein-heme linkage"/>
    <property type="evidence" value="ECO:0007669"/>
    <property type="project" value="UniProtKB-UniRule"/>
</dbReference>
<keyword evidence="3 10" id="KW-0812">Transmembrane</keyword>
<dbReference type="NCBIfam" id="NF009727">
    <property type="entry name" value="PRK13254.1-1"/>
    <property type="match status" value="1"/>
</dbReference>
<feature type="topological domain" description="Extracellular" evidence="10">
    <location>
        <begin position="43"/>
        <end position="160"/>
    </location>
</feature>
<keyword evidence="9 10" id="KW-0472">Membrane</keyword>
<organism evidence="12 13">
    <name type="scientific">Candidatus Tokpelaia hoelldobleri</name>
    <dbReference type="NCBI Taxonomy" id="1902579"/>
    <lineage>
        <taxon>Bacteria</taxon>
        <taxon>Pseudomonadati</taxon>
        <taxon>Pseudomonadota</taxon>
        <taxon>Alphaproteobacteria</taxon>
        <taxon>Hyphomicrobiales</taxon>
        <taxon>Candidatus Tokpelaia</taxon>
    </lineage>
</organism>
<comment type="similarity">
    <text evidence="10">Belongs to the CcmE/CycJ family.</text>
</comment>
<reference evidence="12 13" key="2">
    <citation type="journal article" date="2016" name="Sci. Rep.">
        <title>The genome of Rhizobiales bacteria in predatory ants reveals urease gene functions but no genes for nitrogen fixation.</title>
        <authorList>
            <person name="Neuvonen M.M."/>
            <person name="Tamarit D."/>
            <person name="Naslund K."/>
            <person name="Liebig J."/>
            <person name="Feldhaar H."/>
            <person name="Moran N.A."/>
            <person name="Guy L."/>
            <person name="Andersson S.G."/>
        </authorList>
    </citation>
    <scope>NUCLEOTIDE SEQUENCE [LARGE SCALE GENOMIC DNA]</scope>
    <source>
        <strain evidence="12 13">Hsal</strain>
    </source>
</reference>
<dbReference type="Gene3D" id="2.40.50.140">
    <property type="entry name" value="Nucleic acid-binding proteins"/>
    <property type="match status" value="1"/>
</dbReference>
<keyword evidence="8 10" id="KW-0408">Iron</keyword>
<reference evidence="12 13" key="1">
    <citation type="journal article" date="2010" name="Science">
        <title>Genomic comparison of the ants Camponotus floridanus and Harpegnathos saltator.</title>
        <authorList>
            <person name="Bonasio R."/>
            <person name="Zhang G."/>
            <person name="Ye C."/>
            <person name="Mutti N.S."/>
            <person name="Fang X."/>
            <person name="Qin N."/>
            <person name="Donahue G."/>
            <person name="Yang P."/>
            <person name="Li Q."/>
            <person name="Li C."/>
            <person name="Zhang P."/>
            <person name="Huang Z."/>
            <person name="Berger S.L."/>
            <person name="Reinberg D."/>
            <person name="Wang J."/>
            <person name="Liebig J."/>
        </authorList>
    </citation>
    <scope>NUCLEOTIDE SEQUENCE [LARGE SCALE GENOMIC DNA]</scope>
    <source>
        <strain evidence="12 13">Hsal</strain>
    </source>
</reference>
<dbReference type="InterPro" id="IPR012340">
    <property type="entry name" value="NA-bd_OB-fold"/>
</dbReference>
<feature type="binding site" description="axial binding residue" evidence="10 11">
    <location>
        <position position="139"/>
    </location>
    <ligand>
        <name>heme</name>
        <dbReference type="ChEBI" id="CHEBI:30413"/>
    </ligand>
    <ligandPart>
        <name>Fe</name>
        <dbReference type="ChEBI" id="CHEBI:18248"/>
    </ligandPart>
</feature>
<dbReference type="GO" id="GO:0046872">
    <property type="term" value="F:metal ion binding"/>
    <property type="evidence" value="ECO:0007669"/>
    <property type="project" value="UniProtKB-KW"/>
</dbReference>
<dbReference type="GO" id="GO:0005886">
    <property type="term" value="C:plasma membrane"/>
    <property type="evidence" value="ECO:0007669"/>
    <property type="project" value="UniProtKB-SubCell"/>
</dbReference>
<protein>
    <recommendedName>
        <fullName evidence="10">Cytochrome c-type biogenesis protein CcmE</fullName>
    </recommendedName>
    <alternativeName>
        <fullName evidence="10">Cytochrome c maturation protein E</fullName>
    </alternativeName>
    <alternativeName>
        <fullName evidence="10">Heme chaperone CcmE</fullName>
    </alternativeName>
</protein>
<dbReference type="PANTHER" id="PTHR34128">
    <property type="entry name" value="CYTOCHROME C-TYPE BIOGENESIS PROTEIN CCME HOMOLOG, MITOCHONDRIAL"/>
    <property type="match status" value="1"/>
</dbReference>
<evidence type="ECO:0000313" key="13">
    <source>
        <dbReference type="Proteomes" id="UP000188912"/>
    </source>
</evidence>
<dbReference type="Proteomes" id="UP000188912">
    <property type="component" value="Chromosome"/>
</dbReference>
<sequence>MINRIDTAALRARAAKRRRKWLLAVLAACVLLAWAAMMGVMALSGAASYYRTPGEIGYEDRDGAVRLRLGGYVEKGSVVYGEGARVHFRVTDCQASEPVVFNGVLPDLFREEQGVVAEGRFVNGAFVADTVLARHDERYMPKEVAEKIEHTVCEGAQGQQ</sequence>
<evidence type="ECO:0000256" key="2">
    <source>
        <dbReference type="ARBA" id="ARBA00022617"/>
    </source>
</evidence>
<keyword evidence="13" id="KW-1185">Reference proteome</keyword>
<evidence type="ECO:0000313" key="12">
    <source>
        <dbReference type="EMBL" id="AQS42035.1"/>
    </source>
</evidence>
<dbReference type="AlphaFoldDB" id="A0A1U9JVX9"/>
<dbReference type="KEGG" id="thd:BHV28_13520"/>
<dbReference type="EMBL" id="CP017315">
    <property type="protein sequence ID" value="AQS42035.1"/>
    <property type="molecule type" value="Genomic_DNA"/>
</dbReference>
<dbReference type="SUPFAM" id="SSF82093">
    <property type="entry name" value="Heme chaperone CcmE"/>
    <property type="match status" value="1"/>
</dbReference>
<keyword evidence="5 10" id="KW-0201">Cytochrome c-type biogenesis</keyword>
<dbReference type="GO" id="GO:0020037">
    <property type="term" value="F:heme binding"/>
    <property type="evidence" value="ECO:0007669"/>
    <property type="project" value="InterPro"/>
</dbReference>
<gene>
    <name evidence="10 12" type="primary">ccmE</name>
    <name evidence="10" type="synonym">cycJ</name>
    <name evidence="12" type="ORF">BHV28_13520</name>
</gene>
<evidence type="ECO:0000256" key="7">
    <source>
        <dbReference type="ARBA" id="ARBA00022989"/>
    </source>
</evidence>
<dbReference type="HAMAP" id="MF_01959">
    <property type="entry name" value="CcmE"/>
    <property type="match status" value="1"/>
</dbReference>
<dbReference type="PANTHER" id="PTHR34128:SF2">
    <property type="entry name" value="CYTOCHROME C-TYPE BIOGENESIS PROTEIN CCME HOMOLOG, MITOCHONDRIAL"/>
    <property type="match status" value="1"/>
</dbReference>
<evidence type="ECO:0000256" key="9">
    <source>
        <dbReference type="ARBA" id="ARBA00023136"/>
    </source>
</evidence>
<dbReference type="NCBIfam" id="NF009731">
    <property type="entry name" value="PRK13254.1-5"/>
    <property type="match status" value="1"/>
</dbReference>
<accession>A0A1U9JVX9</accession>
<evidence type="ECO:0000256" key="3">
    <source>
        <dbReference type="ARBA" id="ARBA00022692"/>
    </source>
</evidence>
<evidence type="ECO:0000256" key="6">
    <source>
        <dbReference type="ARBA" id="ARBA00022968"/>
    </source>
</evidence>
<keyword evidence="7 10" id="KW-1133">Transmembrane helix</keyword>
<keyword evidence="6 10" id="KW-0735">Signal-anchor</keyword>
<evidence type="ECO:0000256" key="4">
    <source>
        <dbReference type="ARBA" id="ARBA00022723"/>
    </source>
</evidence>
<keyword evidence="10" id="KW-1003">Cell membrane</keyword>
<dbReference type="STRING" id="1902579.BHV28_13520"/>
<dbReference type="InterPro" id="IPR036127">
    <property type="entry name" value="CcmE-like_sf"/>
</dbReference>
<name>A0A1U9JVX9_9HYPH</name>
<evidence type="ECO:0000256" key="1">
    <source>
        <dbReference type="ARBA" id="ARBA00004370"/>
    </source>
</evidence>
<dbReference type="GO" id="GO:0017004">
    <property type="term" value="P:cytochrome complex assembly"/>
    <property type="evidence" value="ECO:0007669"/>
    <property type="project" value="UniProtKB-KW"/>
</dbReference>
<feature type="binding site" description="covalent" evidence="10 11">
    <location>
        <position position="135"/>
    </location>
    <ligand>
        <name>heme</name>
        <dbReference type="ChEBI" id="CHEBI:30413"/>
    </ligand>
</feature>
<evidence type="ECO:0000256" key="11">
    <source>
        <dbReference type="PIRSR" id="PIRSR604329-50"/>
    </source>
</evidence>
<evidence type="ECO:0000256" key="5">
    <source>
        <dbReference type="ARBA" id="ARBA00022748"/>
    </source>
</evidence>
<feature type="topological domain" description="Cytoplasmic" evidence="10">
    <location>
        <begin position="1"/>
        <end position="21"/>
    </location>
</feature>